<keyword evidence="1" id="KW-1133">Transmembrane helix</keyword>
<keyword evidence="1" id="KW-0812">Transmembrane</keyword>
<dbReference type="EMBL" id="CAJVQA010011204">
    <property type="protein sequence ID" value="CAG8704918.1"/>
    <property type="molecule type" value="Genomic_DNA"/>
</dbReference>
<protein>
    <submittedName>
        <fullName evidence="2">23850_t:CDS:1</fullName>
    </submittedName>
</protein>
<keyword evidence="1" id="KW-0472">Membrane</keyword>
<evidence type="ECO:0000313" key="3">
    <source>
        <dbReference type="Proteomes" id="UP000789759"/>
    </source>
</evidence>
<feature type="transmembrane region" description="Helical" evidence="1">
    <location>
        <begin position="172"/>
        <end position="193"/>
    </location>
</feature>
<gene>
    <name evidence="2" type="ORF">CPELLU_LOCUS12018</name>
</gene>
<proteinExistence type="predicted"/>
<evidence type="ECO:0000256" key="1">
    <source>
        <dbReference type="SAM" id="Phobius"/>
    </source>
</evidence>
<reference evidence="2" key="1">
    <citation type="submission" date="2021-06" db="EMBL/GenBank/DDBJ databases">
        <authorList>
            <person name="Kallberg Y."/>
            <person name="Tangrot J."/>
            <person name="Rosling A."/>
        </authorList>
    </citation>
    <scope>NUCLEOTIDE SEQUENCE</scope>
    <source>
        <strain evidence="2">FL966</strain>
    </source>
</reference>
<feature type="transmembrane region" description="Helical" evidence="1">
    <location>
        <begin position="205"/>
        <end position="228"/>
    </location>
</feature>
<accession>A0A9N9N5Y3</accession>
<feature type="transmembrane region" description="Helical" evidence="1">
    <location>
        <begin position="240"/>
        <end position="260"/>
    </location>
</feature>
<dbReference type="OrthoDB" id="2392281at2759"/>
<dbReference type="Proteomes" id="UP000789759">
    <property type="component" value="Unassembled WGS sequence"/>
</dbReference>
<dbReference type="AlphaFoldDB" id="A0A9N9N5Y3"/>
<feature type="transmembrane region" description="Helical" evidence="1">
    <location>
        <begin position="56"/>
        <end position="75"/>
    </location>
</feature>
<name>A0A9N9N5Y3_9GLOM</name>
<feature type="transmembrane region" description="Helical" evidence="1">
    <location>
        <begin position="87"/>
        <end position="108"/>
    </location>
</feature>
<sequence>MKEGDQGKKVMTEIGEGSSNKKEKVDKVTREVQMALITLKNNYARALELSDAVWKLDLFTACLSTLCILIGYVMLFLKENVVDLNYVVSLSVSAGSFLVSGGGAIATFKTIFASNPNSGIEKGGENDKSSNFDLAESATLIVQSNLRDKVYDMIRELKETSRRLRGLEMNQSIWLFGGCIVLFIIAGYDFLNFVTKQSNGTIVDLVLITIGIVGLIFCATVGLVLQVAKERFIKEGKKTWLFYLVCPFICFFGLVSMNNWKLELVNVRFTRTEEEKVLYLLYGVEFDNKELNPTGK</sequence>
<evidence type="ECO:0000313" key="2">
    <source>
        <dbReference type="EMBL" id="CAG8704918.1"/>
    </source>
</evidence>
<comment type="caution">
    <text evidence="2">The sequence shown here is derived from an EMBL/GenBank/DDBJ whole genome shotgun (WGS) entry which is preliminary data.</text>
</comment>
<organism evidence="2 3">
    <name type="scientific">Cetraspora pellucida</name>
    <dbReference type="NCBI Taxonomy" id="1433469"/>
    <lineage>
        <taxon>Eukaryota</taxon>
        <taxon>Fungi</taxon>
        <taxon>Fungi incertae sedis</taxon>
        <taxon>Mucoromycota</taxon>
        <taxon>Glomeromycotina</taxon>
        <taxon>Glomeromycetes</taxon>
        <taxon>Diversisporales</taxon>
        <taxon>Gigasporaceae</taxon>
        <taxon>Cetraspora</taxon>
    </lineage>
</organism>
<keyword evidence="3" id="KW-1185">Reference proteome</keyword>